<evidence type="ECO:0000256" key="1">
    <source>
        <dbReference type="ARBA" id="ARBA00004370"/>
    </source>
</evidence>
<keyword evidence="2" id="KW-0812">Transmembrane</keyword>
<evidence type="ECO:0000256" key="2">
    <source>
        <dbReference type="ARBA" id="ARBA00022692"/>
    </source>
</evidence>
<dbReference type="OrthoDB" id="5854536at2759"/>
<dbReference type="Pfam" id="PF01094">
    <property type="entry name" value="ANF_receptor"/>
    <property type="match status" value="1"/>
</dbReference>
<evidence type="ECO:0000313" key="7">
    <source>
        <dbReference type="Proteomes" id="UP000054047"/>
    </source>
</evidence>
<keyword evidence="4" id="KW-0472">Membrane</keyword>
<name>A0A0C2CF06_9BILA</name>
<proteinExistence type="predicted"/>
<dbReference type="SUPFAM" id="SSF53822">
    <property type="entry name" value="Periplasmic binding protein-like I"/>
    <property type="match status" value="1"/>
</dbReference>
<dbReference type="InterPro" id="IPR028082">
    <property type="entry name" value="Peripla_BP_I"/>
</dbReference>
<dbReference type="AlphaFoldDB" id="A0A0C2CF06"/>
<dbReference type="Proteomes" id="UP000054047">
    <property type="component" value="Unassembled WGS sequence"/>
</dbReference>
<evidence type="ECO:0000313" key="6">
    <source>
        <dbReference type="EMBL" id="KIH54908.1"/>
    </source>
</evidence>
<accession>A0A0C2CF06</accession>
<dbReference type="InterPro" id="IPR001828">
    <property type="entry name" value="ANF_lig-bd_rcpt"/>
</dbReference>
<evidence type="ECO:0000256" key="4">
    <source>
        <dbReference type="ARBA" id="ARBA00023136"/>
    </source>
</evidence>
<sequence length="63" mass="6997">MKHLRVDMVLGPPCPQAARMMAHLSTIYSIPWIGWGFVTSADFALVAKYPYATTIIAPSRTFV</sequence>
<dbReference type="EMBL" id="KN738257">
    <property type="protein sequence ID" value="KIH54908.1"/>
    <property type="molecule type" value="Genomic_DNA"/>
</dbReference>
<protein>
    <recommendedName>
        <fullName evidence="5">Receptor ligand binding region domain-containing protein</fullName>
    </recommendedName>
</protein>
<feature type="domain" description="Receptor ligand binding region" evidence="5">
    <location>
        <begin position="5"/>
        <end position="58"/>
    </location>
</feature>
<reference evidence="6 7" key="1">
    <citation type="submission" date="2013-12" db="EMBL/GenBank/DDBJ databases">
        <title>Draft genome of the parsitic nematode Ancylostoma duodenale.</title>
        <authorList>
            <person name="Mitreva M."/>
        </authorList>
    </citation>
    <scope>NUCLEOTIDE SEQUENCE [LARGE SCALE GENOMIC DNA]</scope>
    <source>
        <strain evidence="6 7">Zhejiang</strain>
    </source>
</reference>
<dbReference type="Gene3D" id="3.40.50.2300">
    <property type="match status" value="1"/>
</dbReference>
<dbReference type="GO" id="GO:0016020">
    <property type="term" value="C:membrane"/>
    <property type="evidence" value="ECO:0007669"/>
    <property type="project" value="UniProtKB-SubCell"/>
</dbReference>
<comment type="subcellular location">
    <subcellularLocation>
        <location evidence="1">Membrane</location>
    </subcellularLocation>
</comment>
<organism evidence="6 7">
    <name type="scientific">Ancylostoma duodenale</name>
    <dbReference type="NCBI Taxonomy" id="51022"/>
    <lineage>
        <taxon>Eukaryota</taxon>
        <taxon>Metazoa</taxon>
        <taxon>Ecdysozoa</taxon>
        <taxon>Nematoda</taxon>
        <taxon>Chromadorea</taxon>
        <taxon>Rhabditida</taxon>
        <taxon>Rhabditina</taxon>
        <taxon>Rhabditomorpha</taxon>
        <taxon>Strongyloidea</taxon>
        <taxon>Ancylostomatidae</taxon>
        <taxon>Ancylostomatinae</taxon>
        <taxon>Ancylostoma</taxon>
    </lineage>
</organism>
<keyword evidence="3" id="KW-1133">Transmembrane helix</keyword>
<gene>
    <name evidence="6" type="ORF">ANCDUO_14943</name>
</gene>
<keyword evidence="7" id="KW-1185">Reference proteome</keyword>
<evidence type="ECO:0000259" key="5">
    <source>
        <dbReference type="Pfam" id="PF01094"/>
    </source>
</evidence>
<evidence type="ECO:0000256" key="3">
    <source>
        <dbReference type="ARBA" id="ARBA00022989"/>
    </source>
</evidence>